<dbReference type="Pfam" id="PF01437">
    <property type="entry name" value="PSI"/>
    <property type="match status" value="1"/>
</dbReference>
<comment type="similarity">
    <text evidence="2">Belongs to the semaphorin family.</text>
</comment>
<dbReference type="SMART" id="SM00423">
    <property type="entry name" value="PSI"/>
    <property type="match status" value="1"/>
</dbReference>
<keyword evidence="4" id="KW-1015">Disulfide bond</keyword>
<keyword evidence="5" id="KW-0325">Glycoprotein</keyword>
<dbReference type="Pfam" id="PF13895">
    <property type="entry name" value="Ig_2"/>
    <property type="match status" value="1"/>
</dbReference>
<dbReference type="Gene3D" id="2.60.40.10">
    <property type="entry name" value="Immunoglobulins"/>
    <property type="match status" value="1"/>
</dbReference>
<dbReference type="GO" id="GO:0030335">
    <property type="term" value="P:positive regulation of cell migration"/>
    <property type="evidence" value="ECO:0007669"/>
    <property type="project" value="TreeGrafter"/>
</dbReference>
<dbReference type="PANTHER" id="PTHR11036">
    <property type="entry name" value="SEMAPHORIN"/>
    <property type="match status" value="1"/>
</dbReference>
<dbReference type="GO" id="GO:0000122">
    <property type="term" value="P:negative regulation of transcription by RNA polymerase II"/>
    <property type="evidence" value="ECO:0007669"/>
    <property type="project" value="TreeGrafter"/>
</dbReference>
<dbReference type="Gene3D" id="2.130.10.10">
    <property type="entry name" value="YVTN repeat-like/Quinoprotein amine dehydrogenase"/>
    <property type="match status" value="1"/>
</dbReference>
<dbReference type="InterPro" id="IPR002165">
    <property type="entry name" value="Plexin_repeat"/>
</dbReference>
<dbReference type="PROSITE" id="PS50835">
    <property type="entry name" value="IG_LIKE"/>
    <property type="match status" value="1"/>
</dbReference>
<dbReference type="PANTHER" id="PTHR11036:SF144">
    <property type="entry name" value="SEMAPHORIN-7A-LIKE"/>
    <property type="match status" value="1"/>
</dbReference>
<gene>
    <name evidence="9" type="ORF">Baya_2812</name>
</gene>
<dbReference type="GO" id="GO:0001755">
    <property type="term" value="P:neural crest cell migration"/>
    <property type="evidence" value="ECO:0007669"/>
    <property type="project" value="TreeGrafter"/>
</dbReference>
<evidence type="ECO:0000256" key="1">
    <source>
        <dbReference type="ARBA" id="ARBA00004370"/>
    </source>
</evidence>
<dbReference type="GO" id="GO:0043931">
    <property type="term" value="P:ossification involved in bone maturation"/>
    <property type="evidence" value="ECO:0007669"/>
    <property type="project" value="TreeGrafter"/>
</dbReference>
<proteinExistence type="inferred from homology"/>
<accession>A0A556TQN3</accession>
<dbReference type="Proteomes" id="UP000319801">
    <property type="component" value="Unassembled WGS sequence"/>
</dbReference>
<dbReference type="InterPro" id="IPR016201">
    <property type="entry name" value="PSI"/>
</dbReference>
<dbReference type="AlphaFoldDB" id="A0A556TQN3"/>
<dbReference type="GO" id="GO:0030215">
    <property type="term" value="F:semaphorin receptor binding"/>
    <property type="evidence" value="ECO:0007669"/>
    <property type="project" value="InterPro"/>
</dbReference>
<dbReference type="SMART" id="SM00630">
    <property type="entry name" value="Sema"/>
    <property type="match status" value="1"/>
</dbReference>
<dbReference type="InterPro" id="IPR036352">
    <property type="entry name" value="Semap_dom_sf"/>
</dbReference>
<dbReference type="InterPro" id="IPR013783">
    <property type="entry name" value="Ig-like_fold"/>
</dbReference>
<evidence type="ECO:0000313" key="10">
    <source>
        <dbReference type="Proteomes" id="UP000319801"/>
    </source>
</evidence>
<organism evidence="9 10">
    <name type="scientific">Bagarius yarrelli</name>
    <name type="common">Goonch</name>
    <name type="synonym">Bagrus yarrelli</name>
    <dbReference type="NCBI Taxonomy" id="175774"/>
    <lineage>
        <taxon>Eukaryota</taxon>
        <taxon>Metazoa</taxon>
        <taxon>Chordata</taxon>
        <taxon>Craniata</taxon>
        <taxon>Vertebrata</taxon>
        <taxon>Euteleostomi</taxon>
        <taxon>Actinopterygii</taxon>
        <taxon>Neopterygii</taxon>
        <taxon>Teleostei</taxon>
        <taxon>Ostariophysi</taxon>
        <taxon>Siluriformes</taxon>
        <taxon>Sisoridae</taxon>
        <taxon>Sisorinae</taxon>
        <taxon>Bagarius</taxon>
    </lineage>
</organism>
<evidence type="ECO:0000259" key="8">
    <source>
        <dbReference type="PROSITE" id="PS51004"/>
    </source>
</evidence>
<dbReference type="GO" id="GO:0007411">
    <property type="term" value="P:axon guidance"/>
    <property type="evidence" value="ECO:0007669"/>
    <property type="project" value="TreeGrafter"/>
</dbReference>
<evidence type="ECO:0000313" key="9">
    <source>
        <dbReference type="EMBL" id="TSK38396.1"/>
    </source>
</evidence>
<evidence type="ECO:0000256" key="2">
    <source>
        <dbReference type="ARBA" id="ARBA00009492"/>
    </source>
</evidence>
<dbReference type="GO" id="GO:0071526">
    <property type="term" value="P:semaphorin-plexin signaling pathway"/>
    <property type="evidence" value="ECO:0007669"/>
    <property type="project" value="TreeGrafter"/>
</dbReference>
<dbReference type="InterPro" id="IPR015943">
    <property type="entry name" value="WD40/YVTN_repeat-like_dom_sf"/>
</dbReference>
<reference evidence="9 10" key="1">
    <citation type="journal article" date="2019" name="Genome Biol. Evol.">
        <title>Whole-Genome Sequencing of the Giant Devil Catfish, Bagarius yarrelli.</title>
        <authorList>
            <person name="Jiang W."/>
            <person name="Lv Y."/>
            <person name="Cheng L."/>
            <person name="Yang K."/>
            <person name="Chao B."/>
            <person name="Wang X."/>
            <person name="Li Y."/>
            <person name="Pan X."/>
            <person name="You X."/>
            <person name="Zhang Y."/>
            <person name="Yang J."/>
            <person name="Li J."/>
            <person name="Zhang X."/>
            <person name="Liu S."/>
            <person name="Sun C."/>
            <person name="Yang J."/>
            <person name="Shi Q."/>
        </authorList>
    </citation>
    <scope>NUCLEOTIDE SEQUENCE [LARGE SCALE GENOMIC DNA]</scope>
    <source>
        <strain evidence="9">JWS20170419001</strain>
        <tissue evidence="9">Muscle</tissue>
    </source>
</reference>
<protein>
    <submittedName>
        <fullName evidence="9">Semaphorin-7A</fullName>
    </submittedName>
</protein>
<comment type="caution">
    <text evidence="9">The sequence shown here is derived from an EMBL/GenBank/DDBJ whole genome shotgun (WGS) entry which is preliminary data.</text>
</comment>
<keyword evidence="3" id="KW-0472">Membrane</keyword>
<evidence type="ECO:0000256" key="3">
    <source>
        <dbReference type="ARBA" id="ARBA00023136"/>
    </source>
</evidence>
<dbReference type="InterPro" id="IPR001627">
    <property type="entry name" value="Semap_dom"/>
</dbReference>
<dbReference type="InterPro" id="IPR027231">
    <property type="entry name" value="Semaphorin"/>
</dbReference>
<dbReference type="OrthoDB" id="9988752at2759"/>
<dbReference type="PROSITE" id="PS51004">
    <property type="entry name" value="SEMA"/>
    <property type="match status" value="1"/>
</dbReference>
<comment type="subcellular location">
    <subcellularLocation>
        <location evidence="1">Membrane</location>
    </subcellularLocation>
</comment>
<dbReference type="Pfam" id="PF01403">
    <property type="entry name" value="Sema"/>
    <property type="match status" value="1"/>
</dbReference>
<dbReference type="SUPFAM" id="SSF103575">
    <property type="entry name" value="Plexin repeat"/>
    <property type="match status" value="1"/>
</dbReference>
<feature type="domain" description="Ig-like" evidence="7">
    <location>
        <begin position="448"/>
        <end position="538"/>
    </location>
</feature>
<dbReference type="InterPro" id="IPR036179">
    <property type="entry name" value="Ig-like_dom_sf"/>
</dbReference>
<sequence length="561" mass="63699">MIDNLKLIQDPHSMNIYAGGPQGLFMFNPQKHSALTVERNCESKISLLKEGRNGNPLFICGINRQNTECCDVSSAHQLVNCYSLKTPPKISEPSVHVGDSLYYTVSHRDKAQSHLSGLYRSAVDKYIWPLSRQLEQRYFKIIANQGSGLLDGKVYSFYIEQTQNQDPEMPLWIPRVSQICMADLGGSKAILQFRWTSMLTARLFCGDEKKRTTYSEFLDVAVLEAPDWENTTIYGLFKNAYNLSALCVYRMSDIIRVFESNSFKSSQEPLSSPRPGECVKNSLSLPSNILRFMESLPELKQWIKPVRNPLLFNPHHHYTHLQVDRLENRKSGHSHQVLFMSLDNGNVHKILEQDDEPFIITEYQPFKTRTHISSMLLDSVNKKLFVSSSSEVIQIDLYNCGVYGTHCDSCVMARDPYCGWDLLACSANNGSAVELHAVEVSECEFFVPITSESSSHGKRETLISVPQYSSFYLKCPMESQHASYAWYHQGRWRACVSSEQDCLALIDNMSDENEGVYQCIASENGYDRAVVLQQLQMNGASRTKATRVALAWLLCLIFVIC</sequence>
<name>A0A556TQN3_BAGYA</name>
<dbReference type="GO" id="GO:0005615">
    <property type="term" value="C:extracellular space"/>
    <property type="evidence" value="ECO:0007669"/>
    <property type="project" value="TreeGrafter"/>
</dbReference>
<dbReference type="GO" id="GO:0005886">
    <property type="term" value="C:plasma membrane"/>
    <property type="evidence" value="ECO:0007669"/>
    <property type="project" value="TreeGrafter"/>
</dbReference>
<feature type="domain" description="Sema" evidence="8">
    <location>
        <begin position="1"/>
        <end position="397"/>
    </location>
</feature>
<dbReference type="GO" id="GO:0045499">
    <property type="term" value="F:chemorepellent activity"/>
    <property type="evidence" value="ECO:0007669"/>
    <property type="project" value="TreeGrafter"/>
</dbReference>
<dbReference type="SUPFAM" id="SSF101912">
    <property type="entry name" value="Sema domain"/>
    <property type="match status" value="1"/>
</dbReference>
<dbReference type="InterPro" id="IPR007110">
    <property type="entry name" value="Ig-like_dom"/>
</dbReference>
<dbReference type="EMBL" id="VCAZ01000011">
    <property type="protein sequence ID" value="TSK38396.1"/>
    <property type="molecule type" value="Genomic_DNA"/>
</dbReference>
<evidence type="ECO:0000256" key="5">
    <source>
        <dbReference type="ARBA" id="ARBA00023180"/>
    </source>
</evidence>
<dbReference type="Gene3D" id="3.30.1680.10">
    <property type="entry name" value="ligand-binding face of the semaphorins, domain 2"/>
    <property type="match status" value="1"/>
</dbReference>
<comment type="caution">
    <text evidence="6">Lacks conserved residue(s) required for the propagation of feature annotation.</text>
</comment>
<evidence type="ECO:0000259" key="7">
    <source>
        <dbReference type="PROSITE" id="PS50835"/>
    </source>
</evidence>
<dbReference type="FunFam" id="2.60.40.10:FF:001170">
    <property type="entry name" value="Sema domain, immunoglobulin domain (Ig), short basic domain, secreted, (Semaphorin) 3F"/>
    <property type="match status" value="1"/>
</dbReference>
<keyword evidence="10" id="KW-1185">Reference proteome</keyword>
<evidence type="ECO:0000256" key="4">
    <source>
        <dbReference type="ARBA" id="ARBA00023157"/>
    </source>
</evidence>
<evidence type="ECO:0000256" key="6">
    <source>
        <dbReference type="PROSITE-ProRule" id="PRU00352"/>
    </source>
</evidence>
<dbReference type="SUPFAM" id="SSF48726">
    <property type="entry name" value="Immunoglobulin"/>
    <property type="match status" value="1"/>
</dbReference>